<evidence type="ECO:0000256" key="1">
    <source>
        <dbReference type="SAM" id="SignalP"/>
    </source>
</evidence>
<evidence type="ECO:0000313" key="2">
    <source>
        <dbReference type="EMBL" id="MPC72350.1"/>
    </source>
</evidence>
<proteinExistence type="predicted"/>
<dbReference type="EMBL" id="VSRR010034582">
    <property type="protein sequence ID" value="MPC72350.1"/>
    <property type="molecule type" value="Genomic_DNA"/>
</dbReference>
<feature type="signal peptide" evidence="1">
    <location>
        <begin position="1"/>
        <end position="19"/>
    </location>
</feature>
<gene>
    <name evidence="2" type="ORF">E2C01_066653</name>
</gene>
<sequence>MGSAALPLGVSHVLTYCASVLVSVLELFKCFRCCFLPVFMAEDLNGQHARPEQPAAARESGLLTDVASSTPVVLPGPGS</sequence>
<reference evidence="2 3" key="1">
    <citation type="submission" date="2019-05" db="EMBL/GenBank/DDBJ databases">
        <title>Another draft genome of Portunus trituberculatus and its Hox gene families provides insights of decapod evolution.</title>
        <authorList>
            <person name="Jeong J.-H."/>
            <person name="Song I."/>
            <person name="Kim S."/>
            <person name="Choi T."/>
            <person name="Kim D."/>
            <person name="Ryu S."/>
            <person name="Kim W."/>
        </authorList>
    </citation>
    <scope>NUCLEOTIDE SEQUENCE [LARGE SCALE GENOMIC DNA]</scope>
    <source>
        <tissue evidence="2">Muscle</tissue>
    </source>
</reference>
<evidence type="ECO:0000313" key="3">
    <source>
        <dbReference type="Proteomes" id="UP000324222"/>
    </source>
</evidence>
<organism evidence="2 3">
    <name type="scientific">Portunus trituberculatus</name>
    <name type="common">Swimming crab</name>
    <name type="synonym">Neptunus trituberculatus</name>
    <dbReference type="NCBI Taxonomy" id="210409"/>
    <lineage>
        <taxon>Eukaryota</taxon>
        <taxon>Metazoa</taxon>
        <taxon>Ecdysozoa</taxon>
        <taxon>Arthropoda</taxon>
        <taxon>Crustacea</taxon>
        <taxon>Multicrustacea</taxon>
        <taxon>Malacostraca</taxon>
        <taxon>Eumalacostraca</taxon>
        <taxon>Eucarida</taxon>
        <taxon>Decapoda</taxon>
        <taxon>Pleocyemata</taxon>
        <taxon>Brachyura</taxon>
        <taxon>Eubrachyura</taxon>
        <taxon>Portunoidea</taxon>
        <taxon>Portunidae</taxon>
        <taxon>Portuninae</taxon>
        <taxon>Portunus</taxon>
    </lineage>
</organism>
<protein>
    <recommendedName>
        <fullName evidence="4">Secreted protein</fullName>
    </recommendedName>
</protein>
<keyword evidence="3" id="KW-1185">Reference proteome</keyword>
<evidence type="ECO:0008006" key="4">
    <source>
        <dbReference type="Google" id="ProtNLM"/>
    </source>
</evidence>
<dbReference type="Proteomes" id="UP000324222">
    <property type="component" value="Unassembled WGS sequence"/>
</dbReference>
<name>A0A5B7HIQ2_PORTR</name>
<comment type="caution">
    <text evidence="2">The sequence shown here is derived from an EMBL/GenBank/DDBJ whole genome shotgun (WGS) entry which is preliminary data.</text>
</comment>
<keyword evidence="1" id="KW-0732">Signal</keyword>
<dbReference type="AlphaFoldDB" id="A0A5B7HIQ2"/>
<feature type="chain" id="PRO_5022722059" description="Secreted protein" evidence="1">
    <location>
        <begin position="20"/>
        <end position="79"/>
    </location>
</feature>
<accession>A0A5B7HIQ2</accession>